<evidence type="ECO:0000313" key="2">
    <source>
        <dbReference type="Proteomes" id="UP001054837"/>
    </source>
</evidence>
<protein>
    <submittedName>
        <fullName evidence="1">Uncharacterized protein</fullName>
    </submittedName>
</protein>
<name>A0AAV4SHB5_9ARAC</name>
<reference evidence="1 2" key="1">
    <citation type="submission" date="2021-06" db="EMBL/GenBank/DDBJ databases">
        <title>Caerostris darwini draft genome.</title>
        <authorList>
            <person name="Kono N."/>
            <person name="Arakawa K."/>
        </authorList>
    </citation>
    <scope>NUCLEOTIDE SEQUENCE [LARGE SCALE GENOMIC DNA]</scope>
</reference>
<keyword evidence="2" id="KW-1185">Reference proteome</keyword>
<dbReference type="AlphaFoldDB" id="A0AAV4SHB5"/>
<comment type="caution">
    <text evidence="1">The sequence shown here is derived from an EMBL/GenBank/DDBJ whole genome shotgun (WGS) entry which is preliminary data.</text>
</comment>
<evidence type="ECO:0000313" key="1">
    <source>
        <dbReference type="EMBL" id="GIY31902.1"/>
    </source>
</evidence>
<accession>A0AAV4SHB5</accession>
<organism evidence="1 2">
    <name type="scientific">Caerostris darwini</name>
    <dbReference type="NCBI Taxonomy" id="1538125"/>
    <lineage>
        <taxon>Eukaryota</taxon>
        <taxon>Metazoa</taxon>
        <taxon>Ecdysozoa</taxon>
        <taxon>Arthropoda</taxon>
        <taxon>Chelicerata</taxon>
        <taxon>Arachnida</taxon>
        <taxon>Araneae</taxon>
        <taxon>Araneomorphae</taxon>
        <taxon>Entelegynae</taxon>
        <taxon>Araneoidea</taxon>
        <taxon>Araneidae</taxon>
        <taxon>Caerostris</taxon>
    </lineage>
</organism>
<proteinExistence type="predicted"/>
<dbReference type="EMBL" id="BPLQ01007734">
    <property type="protein sequence ID" value="GIY31902.1"/>
    <property type="molecule type" value="Genomic_DNA"/>
</dbReference>
<gene>
    <name evidence="1" type="ORF">CDAR_448161</name>
</gene>
<sequence length="130" mass="14890">MYIIYRIHYSKSWQINNPTLNESVPVPEMSTLNIRPEYSSDGIKKVWGKSSSAETPLLVASTTMGYPKKEGELCLKGRLDVRRKSQKYPLRNVLKKIKQVELKISTVFSLAIKKNSALNIIVYRIFLENG</sequence>
<dbReference type="Proteomes" id="UP001054837">
    <property type="component" value="Unassembled WGS sequence"/>
</dbReference>